<dbReference type="InterPro" id="IPR036259">
    <property type="entry name" value="MFS_trans_sf"/>
</dbReference>
<evidence type="ECO:0000256" key="8">
    <source>
        <dbReference type="SAM" id="Phobius"/>
    </source>
</evidence>
<dbReference type="FunFam" id="1.20.1250.20:FF:000218">
    <property type="entry name" value="facilitated trehalose transporter Tret1"/>
    <property type="match status" value="1"/>
</dbReference>
<gene>
    <name evidence="10" type="ORF">PSYICH_LOCUS7538</name>
</gene>
<dbReference type="Pfam" id="PF00083">
    <property type="entry name" value="Sugar_tr"/>
    <property type="match status" value="1"/>
</dbReference>
<dbReference type="InterPro" id="IPR020846">
    <property type="entry name" value="MFS_dom"/>
</dbReference>
<accession>A0A9P0CW11</accession>
<dbReference type="PANTHER" id="PTHR48021:SF47">
    <property type="entry name" value="GH17672P"/>
    <property type="match status" value="1"/>
</dbReference>
<keyword evidence="11" id="KW-1185">Reference proteome</keyword>
<evidence type="ECO:0000256" key="2">
    <source>
        <dbReference type="ARBA" id="ARBA00022448"/>
    </source>
</evidence>
<feature type="transmembrane region" description="Helical" evidence="8">
    <location>
        <begin position="403"/>
        <end position="424"/>
    </location>
</feature>
<evidence type="ECO:0000313" key="10">
    <source>
        <dbReference type="EMBL" id="CAH1105969.1"/>
    </source>
</evidence>
<evidence type="ECO:0000256" key="3">
    <source>
        <dbReference type="ARBA" id="ARBA00022475"/>
    </source>
</evidence>
<evidence type="ECO:0000256" key="7">
    <source>
        <dbReference type="ARBA" id="ARBA00023136"/>
    </source>
</evidence>
<organism evidence="10 11">
    <name type="scientific">Psylliodes chrysocephalus</name>
    <dbReference type="NCBI Taxonomy" id="3402493"/>
    <lineage>
        <taxon>Eukaryota</taxon>
        <taxon>Metazoa</taxon>
        <taxon>Ecdysozoa</taxon>
        <taxon>Arthropoda</taxon>
        <taxon>Hexapoda</taxon>
        <taxon>Insecta</taxon>
        <taxon>Pterygota</taxon>
        <taxon>Neoptera</taxon>
        <taxon>Endopterygota</taxon>
        <taxon>Coleoptera</taxon>
        <taxon>Polyphaga</taxon>
        <taxon>Cucujiformia</taxon>
        <taxon>Chrysomeloidea</taxon>
        <taxon>Chrysomelidae</taxon>
        <taxon>Galerucinae</taxon>
        <taxon>Alticini</taxon>
        <taxon>Psylliodes</taxon>
    </lineage>
</organism>
<evidence type="ECO:0000256" key="1">
    <source>
        <dbReference type="ARBA" id="ARBA00004651"/>
    </source>
</evidence>
<dbReference type="AlphaFoldDB" id="A0A9P0CW11"/>
<evidence type="ECO:0000259" key="9">
    <source>
        <dbReference type="PROSITE" id="PS50850"/>
    </source>
</evidence>
<keyword evidence="3" id="KW-1003">Cell membrane</keyword>
<dbReference type="InterPro" id="IPR005828">
    <property type="entry name" value="MFS_sugar_transport-like"/>
</dbReference>
<feature type="transmembrane region" description="Helical" evidence="8">
    <location>
        <begin position="155"/>
        <end position="174"/>
    </location>
</feature>
<dbReference type="InterPro" id="IPR050549">
    <property type="entry name" value="MFS_Trehalose_Transporter"/>
</dbReference>
<dbReference type="PROSITE" id="PS50850">
    <property type="entry name" value="MFS"/>
    <property type="match status" value="1"/>
</dbReference>
<dbReference type="OrthoDB" id="4142200at2759"/>
<sequence length="493" mass="54196">MKARLAKITAMIDGDKEMLGVRKKELNVNPLGRPITKSEESWLVSLQILGSLIGTILVGYCSRKFGCKKSLIISSIPFAIGQLLIAHSKCVALFCIARVVTGACVIFSIGLIPGYVADIAMDHNRGFLSSVTGTTISVANLMNFSIGTIVSIRTMAYIVLSIMVLFLVTFVPFIPDSPQLYIGMHKNKRAEEILKKVRSNSNDEKGITLVDNLLLTHENIKDENAGENIFKSSSTRNGLIICCSLFLFQLFTGYALLSLYLQTIIKASNDIMPPYTVSVTIGILQMLACVISNTFIDKLGRKNLLYISSAGCSSTIISLGIYFYLKKLDYNTDCVFWLPLVALSLNFVSFDLGWSQIPLIISGEVFTSNIKYTCISISIGFATVLAFVIGAGIPFLLELLGMDVIFFACGVITMIAFVFVMLYVPETKVSPECPDNEIRGCIPCCPDPTCEKPKPNCPFQMCTMECRFTCRCDGELIRDTATNKCVKESDCSK</sequence>
<dbReference type="Gene3D" id="1.20.1250.20">
    <property type="entry name" value="MFS general substrate transporter like domains"/>
    <property type="match status" value="1"/>
</dbReference>
<keyword evidence="4" id="KW-0762">Sugar transport</keyword>
<dbReference type="EMBL" id="OV651814">
    <property type="protein sequence ID" value="CAH1105969.1"/>
    <property type="molecule type" value="Genomic_DNA"/>
</dbReference>
<dbReference type="GO" id="GO:0022857">
    <property type="term" value="F:transmembrane transporter activity"/>
    <property type="evidence" value="ECO:0007669"/>
    <property type="project" value="InterPro"/>
</dbReference>
<dbReference type="CDD" id="cd19941">
    <property type="entry name" value="TIL"/>
    <property type="match status" value="1"/>
</dbReference>
<dbReference type="GO" id="GO:0005886">
    <property type="term" value="C:plasma membrane"/>
    <property type="evidence" value="ECO:0007669"/>
    <property type="project" value="UniProtKB-SubCell"/>
</dbReference>
<keyword evidence="7 8" id="KW-0472">Membrane</keyword>
<feature type="transmembrane region" description="Helical" evidence="8">
    <location>
        <begin position="375"/>
        <end position="397"/>
    </location>
</feature>
<keyword evidence="5 8" id="KW-0812">Transmembrane</keyword>
<proteinExistence type="predicted"/>
<evidence type="ECO:0000256" key="4">
    <source>
        <dbReference type="ARBA" id="ARBA00022597"/>
    </source>
</evidence>
<comment type="subcellular location">
    <subcellularLocation>
        <location evidence="1">Cell membrane</location>
        <topology evidence="1">Multi-pass membrane protein</topology>
    </subcellularLocation>
</comment>
<evidence type="ECO:0000256" key="5">
    <source>
        <dbReference type="ARBA" id="ARBA00022692"/>
    </source>
</evidence>
<keyword evidence="6 8" id="KW-1133">Transmembrane helix</keyword>
<dbReference type="PANTHER" id="PTHR48021">
    <property type="match status" value="1"/>
</dbReference>
<evidence type="ECO:0000313" key="11">
    <source>
        <dbReference type="Proteomes" id="UP001153636"/>
    </source>
</evidence>
<feature type="transmembrane region" description="Helical" evidence="8">
    <location>
        <begin position="42"/>
        <end position="62"/>
    </location>
</feature>
<feature type="transmembrane region" description="Helical" evidence="8">
    <location>
        <begin position="69"/>
        <end position="85"/>
    </location>
</feature>
<feature type="transmembrane region" description="Helical" evidence="8">
    <location>
        <begin position="336"/>
        <end position="354"/>
    </location>
</feature>
<feature type="domain" description="Major facilitator superfamily (MFS) profile" evidence="9">
    <location>
        <begin position="1"/>
        <end position="428"/>
    </location>
</feature>
<feature type="transmembrane region" description="Helical" evidence="8">
    <location>
        <begin position="91"/>
        <end position="115"/>
    </location>
</feature>
<feature type="transmembrane region" description="Helical" evidence="8">
    <location>
        <begin position="277"/>
        <end position="296"/>
    </location>
</feature>
<name>A0A9P0CW11_9CUCU</name>
<dbReference type="SUPFAM" id="SSF103473">
    <property type="entry name" value="MFS general substrate transporter"/>
    <property type="match status" value="1"/>
</dbReference>
<evidence type="ECO:0000256" key="6">
    <source>
        <dbReference type="ARBA" id="ARBA00022989"/>
    </source>
</evidence>
<reference evidence="10" key="1">
    <citation type="submission" date="2022-01" db="EMBL/GenBank/DDBJ databases">
        <authorList>
            <person name="King R."/>
        </authorList>
    </citation>
    <scope>NUCLEOTIDE SEQUENCE</scope>
</reference>
<protein>
    <recommendedName>
        <fullName evidence="9">Major facilitator superfamily (MFS) profile domain-containing protein</fullName>
    </recommendedName>
</protein>
<feature type="transmembrane region" description="Helical" evidence="8">
    <location>
        <begin position="238"/>
        <end position="257"/>
    </location>
</feature>
<dbReference type="Proteomes" id="UP001153636">
    <property type="component" value="Chromosome 2"/>
</dbReference>
<feature type="transmembrane region" description="Helical" evidence="8">
    <location>
        <begin position="303"/>
        <end position="324"/>
    </location>
</feature>
<keyword evidence="2" id="KW-0813">Transport</keyword>